<sequence>MASAGSVFSQFLAAKNGRARADSVKEAIGIAPANPAPPFMAPPQQNQAPEQFFPPMQEPAAEREFRPPQNYGYKIPSVKDMKLPIERFTGKEEYPELRSGFKDWGLQFLDELVAAQLVSGYDWPEEFKLRTSNRYLDG</sequence>
<proteinExistence type="predicted"/>
<evidence type="ECO:0000313" key="1">
    <source>
        <dbReference type="EMBL" id="CAK7935174.1"/>
    </source>
</evidence>
<dbReference type="Proteomes" id="UP001162060">
    <property type="component" value="Unassembled WGS sequence"/>
</dbReference>
<evidence type="ECO:0000313" key="2">
    <source>
        <dbReference type="Proteomes" id="UP001162060"/>
    </source>
</evidence>
<dbReference type="EMBL" id="CAKLBY020000221">
    <property type="protein sequence ID" value="CAK7935174.1"/>
    <property type="molecule type" value="Genomic_DNA"/>
</dbReference>
<dbReference type="AlphaFoldDB" id="A0AAV1UQ39"/>
<gene>
    <name evidence="1" type="ORF">PM001_LOCUS20324</name>
</gene>
<organism evidence="1 2">
    <name type="scientific">Peronospora matthiolae</name>
    <dbReference type="NCBI Taxonomy" id="2874970"/>
    <lineage>
        <taxon>Eukaryota</taxon>
        <taxon>Sar</taxon>
        <taxon>Stramenopiles</taxon>
        <taxon>Oomycota</taxon>
        <taxon>Peronosporomycetes</taxon>
        <taxon>Peronosporales</taxon>
        <taxon>Peronosporaceae</taxon>
        <taxon>Peronospora</taxon>
    </lineage>
</organism>
<name>A0AAV1UQ39_9STRA</name>
<reference evidence="1" key="1">
    <citation type="submission" date="2024-01" db="EMBL/GenBank/DDBJ databases">
        <authorList>
            <person name="Webb A."/>
        </authorList>
    </citation>
    <scope>NUCLEOTIDE SEQUENCE</scope>
    <source>
        <strain evidence="1">Pm1</strain>
    </source>
</reference>
<protein>
    <submittedName>
        <fullName evidence="1">Uncharacterized protein</fullName>
    </submittedName>
</protein>
<comment type="caution">
    <text evidence="1">The sequence shown here is derived from an EMBL/GenBank/DDBJ whole genome shotgun (WGS) entry which is preliminary data.</text>
</comment>
<accession>A0AAV1UQ39</accession>